<proteinExistence type="predicted"/>
<comment type="caution">
    <text evidence="1">The sequence shown here is derived from an EMBL/GenBank/DDBJ whole genome shotgun (WGS) entry which is preliminary data.</text>
</comment>
<evidence type="ECO:0000313" key="1">
    <source>
        <dbReference type="EMBL" id="GLX82832.1"/>
    </source>
</evidence>
<name>A0ABQ6H7Q4_9GAMM</name>
<dbReference type="EMBL" id="BSSU01000011">
    <property type="protein sequence ID" value="GLX82832.1"/>
    <property type="molecule type" value="Genomic_DNA"/>
</dbReference>
<keyword evidence="2" id="KW-1185">Reference proteome</keyword>
<accession>A0ABQ6H7Q4</accession>
<dbReference type="RefSeq" id="WP_284208216.1">
    <property type="nucleotide sequence ID" value="NZ_BSSU01000011.1"/>
</dbReference>
<organism evidence="1 2">
    <name type="scientific">Thalassotalea eurytherma</name>
    <dbReference type="NCBI Taxonomy" id="1144278"/>
    <lineage>
        <taxon>Bacteria</taxon>
        <taxon>Pseudomonadati</taxon>
        <taxon>Pseudomonadota</taxon>
        <taxon>Gammaproteobacteria</taxon>
        <taxon>Alteromonadales</taxon>
        <taxon>Colwelliaceae</taxon>
        <taxon>Thalassotalea</taxon>
    </lineage>
</organism>
<gene>
    <name evidence="1" type="ORF">theurythT_22840</name>
</gene>
<protein>
    <recommendedName>
        <fullName evidence="3">STAS/SEC14 domain-containing protein</fullName>
    </recommendedName>
</protein>
<evidence type="ECO:0000313" key="2">
    <source>
        <dbReference type="Proteomes" id="UP001157133"/>
    </source>
</evidence>
<sequence>MLGEQHGEVLFTVEDNIIIAKAIGSFNEEGAYDYTNGFKDRVDQLGSQPFAILVDNLLMEGATPEAFKVLEAYNQWLNDKPLVAKAFVVKSRVTTSIVTAHSPSINQQTVENFSTKEDALQWLSKKLANSP</sequence>
<evidence type="ECO:0008006" key="3">
    <source>
        <dbReference type="Google" id="ProtNLM"/>
    </source>
</evidence>
<dbReference type="Proteomes" id="UP001157133">
    <property type="component" value="Unassembled WGS sequence"/>
</dbReference>
<reference evidence="1 2" key="1">
    <citation type="submission" date="2023-03" db="EMBL/GenBank/DDBJ databases">
        <title>Draft genome sequence of Thalassotalea eurytherma JCM 18482T.</title>
        <authorList>
            <person name="Sawabe T."/>
        </authorList>
    </citation>
    <scope>NUCLEOTIDE SEQUENCE [LARGE SCALE GENOMIC DNA]</scope>
    <source>
        <strain evidence="1 2">JCM 18482</strain>
    </source>
</reference>